<feature type="transmembrane region" description="Helical" evidence="1">
    <location>
        <begin position="77"/>
        <end position="94"/>
    </location>
</feature>
<feature type="transmembrane region" description="Helical" evidence="1">
    <location>
        <begin position="51"/>
        <end position="71"/>
    </location>
</feature>
<dbReference type="PANTHER" id="PTHR40761">
    <property type="entry name" value="CONSERVED INTEGRAL MEMBRANE ALANINE VALINE AND LEUCINE RICH PROTEIN-RELATED"/>
    <property type="match status" value="1"/>
</dbReference>
<accession>D3FET6</accession>
<feature type="transmembrane region" description="Helical" evidence="1">
    <location>
        <begin position="196"/>
        <end position="217"/>
    </location>
</feature>
<dbReference type="EMBL" id="CP001854">
    <property type="protein sequence ID" value="ADB49760.1"/>
    <property type="molecule type" value="Genomic_DNA"/>
</dbReference>
<name>D3FET6_CONWI</name>
<evidence type="ECO:0000313" key="2">
    <source>
        <dbReference type="EMBL" id="ADB49760.1"/>
    </source>
</evidence>
<dbReference type="AlphaFoldDB" id="D3FET6"/>
<keyword evidence="1" id="KW-0472">Membrane</keyword>
<dbReference type="Gene3D" id="1.10.3730.20">
    <property type="match status" value="1"/>
</dbReference>
<feature type="transmembrane region" description="Helical" evidence="1">
    <location>
        <begin position="133"/>
        <end position="154"/>
    </location>
</feature>
<keyword evidence="3" id="KW-1185">Reference proteome</keyword>
<proteinExistence type="predicted"/>
<keyword evidence="1" id="KW-0812">Transmembrane</keyword>
<evidence type="ECO:0000313" key="3">
    <source>
        <dbReference type="Proteomes" id="UP000008229"/>
    </source>
</evidence>
<dbReference type="RefSeq" id="WP_012932811.1">
    <property type="nucleotide sequence ID" value="NC_013739.1"/>
</dbReference>
<feature type="transmembrane region" description="Helical" evidence="1">
    <location>
        <begin position="106"/>
        <end position="127"/>
    </location>
</feature>
<keyword evidence="1" id="KW-1133">Transmembrane helix</keyword>
<dbReference type="OrthoDB" id="5241771at2"/>
<feature type="transmembrane region" description="Helical" evidence="1">
    <location>
        <begin position="229"/>
        <end position="252"/>
    </location>
</feature>
<dbReference type="eggNOG" id="ENOG5031MS0">
    <property type="taxonomic scope" value="Bacteria"/>
</dbReference>
<feature type="transmembrane region" description="Helical" evidence="1">
    <location>
        <begin position="6"/>
        <end position="23"/>
    </location>
</feature>
<protein>
    <submittedName>
        <fullName evidence="2">Uncharacterized protein</fullName>
    </submittedName>
</protein>
<reference evidence="3" key="2">
    <citation type="submission" date="2010-01" db="EMBL/GenBank/DDBJ databases">
        <title>The complete genome of Conexibacter woesei DSM 14684.</title>
        <authorList>
            <consortium name="US DOE Joint Genome Institute (JGI-PGF)"/>
            <person name="Lucas S."/>
            <person name="Copeland A."/>
            <person name="Lapidus A."/>
            <person name="Glavina del Rio T."/>
            <person name="Dalin E."/>
            <person name="Tice H."/>
            <person name="Bruce D."/>
            <person name="Goodwin L."/>
            <person name="Pitluck S."/>
            <person name="Kyrpides N."/>
            <person name="Mavromatis K."/>
            <person name="Ivanova N."/>
            <person name="Mikhailova N."/>
            <person name="Chertkov O."/>
            <person name="Brettin T."/>
            <person name="Detter J.C."/>
            <person name="Han C."/>
            <person name="Larimer F."/>
            <person name="Land M."/>
            <person name="Hauser L."/>
            <person name="Markowitz V."/>
            <person name="Cheng J.-F."/>
            <person name="Hugenholtz P."/>
            <person name="Woyke T."/>
            <person name="Wu D."/>
            <person name="Pukall R."/>
            <person name="Steenblock K."/>
            <person name="Schneider S."/>
            <person name="Klenk H.-P."/>
            <person name="Eisen J.A."/>
        </authorList>
    </citation>
    <scope>NUCLEOTIDE SEQUENCE [LARGE SCALE GENOMIC DNA]</scope>
    <source>
        <strain evidence="3">DSM 14684 / CIP 108061 / JCM 11494 / NBRC 100937 / ID131577</strain>
    </source>
</reference>
<organism evidence="2 3">
    <name type="scientific">Conexibacter woesei (strain DSM 14684 / CCUG 47730 / CIP 108061 / JCM 11494 / NBRC 100937 / ID131577)</name>
    <dbReference type="NCBI Taxonomy" id="469383"/>
    <lineage>
        <taxon>Bacteria</taxon>
        <taxon>Bacillati</taxon>
        <taxon>Actinomycetota</taxon>
        <taxon>Thermoleophilia</taxon>
        <taxon>Solirubrobacterales</taxon>
        <taxon>Conexibacteraceae</taxon>
        <taxon>Conexibacter</taxon>
    </lineage>
</organism>
<sequence precursor="true">MTIYLGILLALICAFTTNLAFLYKHRGACAAPAVHVSHPLASAKGLFRSRWFAIGMSVAVVAWVFHVAALAVAPMSVVQAVLAGGVVMLAVMAERIFGFKVGPRQWLGLGFTALGLVLLGVTLPAVHGSQSQFSLPGMIAFEAGLVAVGALLVMGKRIGAPDHHHGVMLAAAAGLLFGVSDVALKALTGLVADDGVLALLTTPWSAVAIAASVAAFYASAKALQEGEAVPVIAFTGTAANVSGIAGGIIVFGDPLPGDVLGIVVQAIAFVLVIVAAALTPAPVRAAQPSAAAA</sequence>
<feature type="transmembrane region" description="Helical" evidence="1">
    <location>
        <begin position="166"/>
        <end position="184"/>
    </location>
</feature>
<evidence type="ECO:0000256" key="1">
    <source>
        <dbReference type="SAM" id="Phobius"/>
    </source>
</evidence>
<reference evidence="2 3" key="1">
    <citation type="journal article" date="2010" name="Stand. Genomic Sci.">
        <title>Complete genome sequence of Conexibacter woesei type strain (ID131577).</title>
        <authorList>
            <person name="Pukall R."/>
            <person name="Lapidus A."/>
            <person name="Glavina Del Rio T."/>
            <person name="Copeland A."/>
            <person name="Tice H."/>
            <person name="Cheng J.-F."/>
            <person name="Lucas S."/>
            <person name="Chen F."/>
            <person name="Nolan M."/>
            <person name="Bruce D."/>
            <person name="Goodwin L."/>
            <person name="Pitluck S."/>
            <person name="Mavromatis K."/>
            <person name="Ivanova N."/>
            <person name="Ovchinnikova G."/>
            <person name="Pati A."/>
            <person name="Chen A."/>
            <person name="Palaniappan K."/>
            <person name="Land M."/>
            <person name="Hauser L."/>
            <person name="Chang Y.-J."/>
            <person name="Jeffries C.D."/>
            <person name="Chain P."/>
            <person name="Meincke L."/>
            <person name="Sims D."/>
            <person name="Brettin T."/>
            <person name="Detter J.C."/>
            <person name="Rohde M."/>
            <person name="Goeker M."/>
            <person name="Bristow J."/>
            <person name="Eisen J.A."/>
            <person name="Markowitz V."/>
            <person name="Kyrpides N.C."/>
            <person name="Klenk H.-P."/>
            <person name="Hugenholtz P."/>
        </authorList>
    </citation>
    <scope>NUCLEOTIDE SEQUENCE [LARGE SCALE GENOMIC DNA]</scope>
    <source>
        <strain evidence="3">DSM 14684 / CIP 108061 / JCM 11494 / NBRC 100937 / ID131577</strain>
    </source>
</reference>
<dbReference type="Proteomes" id="UP000008229">
    <property type="component" value="Chromosome"/>
</dbReference>
<dbReference type="PANTHER" id="PTHR40761:SF1">
    <property type="entry name" value="CONSERVED INTEGRAL MEMBRANE ALANINE VALINE AND LEUCINE RICH PROTEIN-RELATED"/>
    <property type="match status" value="1"/>
</dbReference>
<dbReference type="KEGG" id="cwo:Cwoe_1331"/>
<feature type="transmembrane region" description="Helical" evidence="1">
    <location>
        <begin position="258"/>
        <end position="278"/>
    </location>
</feature>
<gene>
    <name evidence="2" type="ordered locus">Cwoe_1331</name>
</gene>
<dbReference type="STRING" id="469383.Cwoe_1331"/>
<dbReference type="HOGENOM" id="CLU_949003_0_0_11"/>